<dbReference type="AlphaFoldDB" id="A0A1I5SQ36"/>
<reference evidence="2" key="1">
    <citation type="submission" date="2016-10" db="EMBL/GenBank/DDBJ databases">
        <authorList>
            <person name="Varghese N."/>
            <person name="Submissions S."/>
        </authorList>
    </citation>
    <scope>NUCLEOTIDE SEQUENCE [LARGE SCALE GENOMIC DNA]</scope>
    <source>
        <strain evidence="2">S7</strain>
    </source>
</reference>
<dbReference type="EMBL" id="FOXD01000009">
    <property type="protein sequence ID" value="SFP72904.1"/>
    <property type="molecule type" value="Genomic_DNA"/>
</dbReference>
<evidence type="ECO:0000313" key="2">
    <source>
        <dbReference type="Proteomes" id="UP000198892"/>
    </source>
</evidence>
<gene>
    <name evidence="1" type="ORF">SAMN05518683_10949</name>
</gene>
<name>A0A1I5SQ36_9BACI</name>
<evidence type="ECO:0000313" key="1">
    <source>
        <dbReference type="EMBL" id="SFP72904.1"/>
    </source>
</evidence>
<proteinExistence type="predicted"/>
<dbReference type="RefSeq" id="WP_170841070.1">
    <property type="nucleotide sequence ID" value="NZ_FOXD01000009.1"/>
</dbReference>
<accession>A0A1I5SQ36</accession>
<organism evidence="1 2">
    <name type="scientific">Salibacterium halotolerans</name>
    <dbReference type="NCBI Taxonomy" id="1884432"/>
    <lineage>
        <taxon>Bacteria</taxon>
        <taxon>Bacillati</taxon>
        <taxon>Bacillota</taxon>
        <taxon>Bacilli</taxon>
        <taxon>Bacillales</taxon>
        <taxon>Bacillaceae</taxon>
    </lineage>
</organism>
<dbReference type="Proteomes" id="UP000198892">
    <property type="component" value="Unassembled WGS sequence"/>
</dbReference>
<sequence length="80" mass="9003">MKKYTVDRLEGELAILLPAGDESIKKEILTKQLPAGLKEGDVIEVECNGDGIVREAVVNYQETKYRKQKAQSTLQKLKNK</sequence>
<keyword evidence="2" id="KW-1185">Reference proteome</keyword>
<dbReference type="Pfam" id="PF11213">
    <property type="entry name" value="DUF3006"/>
    <property type="match status" value="1"/>
</dbReference>
<dbReference type="InterPro" id="IPR021377">
    <property type="entry name" value="DUF3006"/>
</dbReference>
<evidence type="ECO:0008006" key="3">
    <source>
        <dbReference type="Google" id="ProtNLM"/>
    </source>
</evidence>
<protein>
    <recommendedName>
        <fullName evidence="3">DUF3006 domain-containing protein</fullName>
    </recommendedName>
</protein>